<feature type="region of interest" description="Disordered" evidence="1">
    <location>
        <begin position="33"/>
        <end position="67"/>
    </location>
</feature>
<dbReference type="NCBIfam" id="TIGR00229">
    <property type="entry name" value="sensory_box"/>
    <property type="match status" value="1"/>
</dbReference>
<dbReference type="CDD" id="cd00130">
    <property type="entry name" value="PAS"/>
    <property type="match status" value="1"/>
</dbReference>
<feature type="compositionally biased region" description="Basic and acidic residues" evidence="1">
    <location>
        <begin position="55"/>
        <end position="64"/>
    </location>
</feature>
<dbReference type="NCBIfam" id="TIGR00254">
    <property type="entry name" value="GGDEF"/>
    <property type="match status" value="1"/>
</dbReference>
<gene>
    <name evidence="5" type="ORF">VL15_04475</name>
</gene>
<evidence type="ECO:0000259" key="2">
    <source>
        <dbReference type="PROSITE" id="PS50113"/>
    </source>
</evidence>
<dbReference type="InterPro" id="IPR000700">
    <property type="entry name" value="PAS-assoc_C"/>
</dbReference>
<dbReference type="SUPFAM" id="SSF52172">
    <property type="entry name" value="CheY-like"/>
    <property type="match status" value="1"/>
</dbReference>
<dbReference type="Pfam" id="PF00990">
    <property type="entry name" value="GGDEF"/>
    <property type="match status" value="1"/>
</dbReference>
<dbReference type="RefSeq" id="WP_048243359.1">
    <property type="nucleotide sequence ID" value="NZ_LDWR01000009.1"/>
</dbReference>
<dbReference type="InterPro" id="IPR001633">
    <property type="entry name" value="EAL_dom"/>
</dbReference>
<dbReference type="InterPro" id="IPR000160">
    <property type="entry name" value="GGDEF_dom"/>
</dbReference>
<feature type="domain" description="PAC" evidence="2">
    <location>
        <begin position="321"/>
        <end position="373"/>
    </location>
</feature>
<accession>A0A0J5XBU0</accession>
<dbReference type="Gene3D" id="3.20.20.450">
    <property type="entry name" value="EAL domain"/>
    <property type="match status" value="1"/>
</dbReference>
<dbReference type="Proteomes" id="UP000036338">
    <property type="component" value="Unassembled WGS sequence"/>
</dbReference>
<reference evidence="5 6" key="1">
    <citation type="submission" date="2015-05" db="EMBL/GenBank/DDBJ databases">
        <title>Draft genome of Burkholderia cepacia LK29.</title>
        <authorList>
            <person name="Chan X.Y."/>
        </authorList>
    </citation>
    <scope>NUCLEOTIDE SEQUENCE [LARGE SCALE GENOMIC DNA]</scope>
    <source>
        <strain evidence="5 6">LK29</strain>
    </source>
</reference>
<dbReference type="PROSITE" id="PS50883">
    <property type="entry name" value="EAL"/>
    <property type="match status" value="1"/>
</dbReference>
<dbReference type="CDD" id="cd01948">
    <property type="entry name" value="EAL"/>
    <property type="match status" value="1"/>
</dbReference>
<dbReference type="CDD" id="cd01949">
    <property type="entry name" value="GGDEF"/>
    <property type="match status" value="1"/>
</dbReference>
<dbReference type="EMBL" id="LDWR01000009">
    <property type="protein sequence ID" value="KML62111.1"/>
    <property type="molecule type" value="Genomic_DNA"/>
</dbReference>
<feature type="region of interest" description="Disordered" evidence="1">
    <location>
        <begin position="1"/>
        <end position="20"/>
    </location>
</feature>
<dbReference type="SUPFAM" id="SSF141868">
    <property type="entry name" value="EAL domain-like"/>
    <property type="match status" value="1"/>
</dbReference>
<dbReference type="SMART" id="SM00086">
    <property type="entry name" value="PAC"/>
    <property type="match status" value="1"/>
</dbReference>
<evidence type="ECO:0000259" key="3">
    <source>
        <dbReference type="PROSITE" id="PS50883"/>
    </source>
</evidence>
<dbReference type="InterPro" id="IPR013655">
    <property type="entry name" value="PAS_fold_3"/>
</dbReference>
<dbReference type="SUPFAM" id="SSF55785">
    <property type="entry name" value="PYP-like sensor domain (PAS domain)"/>
    <property type="match status" value="1"/>
</dbReference>
<dbReference type="PROSITE" id="PS50113">
    <property type="entry name" value="PAC"/>
    <property type="match status" value="1"/>
</dbReference>
<dbReference type="InterPro" id="IPR043128">
    <property type="entry name" value="Rev_trsase/Diguanyl_cyclase"/>
</dbReference>
<dbReference type="InterPro" id="IPR035919">
    <property type="entry name" value="EAL_sf"/>
</dbReference>
<dbReference type="AlphaFoldDB" id="A0A0J5XBU0"/>
<dbReference type="SMART" id="SM00267">
    <property type="entry name" value="GGDEF"/>
    <property type="match status" value="1"/>
</dbReference>
<dbReference type="InterPro" id="IPR011006">
    <property type="entry name" value="CheY-like_superfamily"/>
</dbReference>
<dbReference type="PANTHER" id="PTHR44757:SF2">
    <property type="entry name" value="BIOFILM ARCHITECTURE MAINTENANCE PROTEIN MBAA"/>
    <property type="match status" value="1"/>
</dbReference>
<evidence type="ECO:0000259" key="4">
    <source>
        <dbReference type="PROSITE" id="PS50887"/>
    </source>
</evidence>
<dbReference type="Gene3D" id="3.30.450.20">
    <property type="entry name" value="PAS domain"/>
    <property type="match status" value="1"/>
</dbReference>
<protein>
    <submittedName>
        <fullName evidence="5">Diguanylate cyclase</fullName>
    </submittedName>
</protein>
<dbReference type="InterPro" id="IPR001610">
    <property type="entry name" value="PAC"/>
</dbReference>
<comment type="caution">
    <text evidence="5">The sequence shown here is derived from an EMBL/GenBank/DDBJ whole genome shotgun (WGS) entry which is preliminary data.</text>
</comment>
<dbReference type="InterPro" id="IPR029787">
    <property type="entry name" value="Nucleotide_cyclase"/>
</dbReference>
<organism evidence="5 6">
    <name type="scientific">Burkholderia cepacia</name>
    <name type="common">Pseudomonas cepacia</name>
    <dbReference type="NCBI Taxonomy" id="292"/>
    <lineage>
        <taxon>Bacteria</taxon>
        <taxon>Pseudomonadati</taxon>
        <taxon>Pseudomonadota</taxon>
        <taxon>Betaproteobacteria</taxon>
        <taxon>Burkholderiales</taxon>
        <taxon>Burkholderiaceae</taxon>
        <taxon>Burkholderia</taxon>
        <taxon>Burkholderia cepacia complex</taxon>
    </lineage>
</organism>
<dbReference type="Pfam" id="PF08447">
    <property type="entry name" value="PAS_3"/>
    <property type="match status" value="1"/>
</dbReference>
<dbReference type="Pfam" id="PF00563">
    <property type="entry name" value="EAL"/>
    <property type="match status" value="1"/>
</dbReference>
<dbReference type="PANTHER" id="PTHR44757">
    <property type="entry name" value="DIGUANYLATE CYCLASE DGCP"/>
    <property type="match status" value="1"/>
</dbReference>
<evidence type="ECO:0000313" key="6">
    <source>
        <dbReference type="Proteomes" id="UP000036338"/>
    </source>
</evidence>
<dbReference type="PROSITE" id="PS50887">
    <property type="entry name" value="GGDEF"/>
    <property type="match status" value="1"/>
</dbReference>
<dbReference type="Gene3D" id="3.40.50.2300">
    <property type="match status" value="1"/>
</dbReference>
<sequence length="814" mass="89523">MRFQSRLHHGQGVARSWPHAGFDMKSHGLPWGVRAGKHSATTPARARSLPWPHHWHSEEPRENAQGDPVNRRVLVIDDKAATHQNFRKILARPLDSETAPATTEAPFFDEAPSDRAAFQIDSAYQGREALERVVQALAENKPYAIAFVDTHMLHGWNCVQTIERLWQADPTLQVALCSLPSDPPWGTLARHLGADDRLLILKKPLNNIEVRQAASVLTAKWQMTKEAAVKPNDPESLVEERIHALAEANIIVRNSPVILYRLRGVPSFPLIYISHDIATFGHDRAALLASPVWANELVAPEDQEKVDAALARILEQGAEGVSIEFRLRTGDGAYRWVENRYVPVRDDDGRLIEVEGIIIDITGRKTAEEKVARLAGTDALTGLANRARFVAQVRQAFAAAQHGAMPFAILFVALDDFTLINDRLGHPIGNLLLRELAERLRHAAHERDLVARLSGDTFAVLQGEMIEPANAAALAAKLQAALAAPYLLDGNDVRISASIGIRAYAQGDRGADAMLMQTDLALRRAKHKGGNRYHFHSDELDQAARDRVALADELRGAIERGEFELRYQPEVELSSGNILGMEALARWHHPTRGLIAPGVFIPIAERDGTMAALGRWVLDQACRQMRAWRDEGVAPLMIAINLTQFELTGAQTFVRDVAEAAAKWRLAPSDLEFDVTEATLARLSWAQSDILPQLHELGAKIAIDDFGSSYAAFEYVKAYRVNHLKIARSLIHRSTRDPESAATIRAIVTLAHSLGIGVIAQGVETEQQRALLAATNRATSAQGFRFSEAVGADRASELLRQGHIAPSAAPGSDG</sequence>
<dbReference type="Gene3D" id="3.30.70.270">
    <property type="match status" value="1"/>
</dbReference>
<evidence type="ECO:0000256" key="1">
    <source>
        <dbReference type="SAM" id="MobiDB-lite"/>
    </source>
</evidence>
<dbReference type="InterPro" id="IPR035965">
    <property type="entry name" value="PAS-like_dom_sf"/>
</dbReference>
<dbReference type="PATRIC" id="fig|292.27.peg.8655"/>
<feature type="domain" description="GGDEF" evidence="4">
    <location>
        <begin position="405"/>
        <end position="538"/>
    </location>
</feature>
<feature type="domain" description="EAL" evidence="3">
    <location>
        <begin position="547"/>
        <end position="803"/>
    </location>
</feature>
<name>A0A0J5XBU0_BURCE</name>
<proteinExistence type="predicted"/>
<dbReference type="SMART" id="SM00052">
    <property type="entry name" value="EAL"/>
    <property type="match status" value="1"/>
</dbReference>
<dbReference type="SUPFAM" id="SSF55073">
    <property type="entry name" value="Nucleotide cyclase"/>
    <property type="match status" value="1"/>
</dbReference>
<dbReference type="InterPro" id="IPR052155">
    <property type="entry name" value="Biofilm_reg_signaling"/>
</dbReference>
<dbReference type="InterPro" id="IPR000014">
    <property type="entry name" value="PAS"/>
</dbReference>
<evidence type="ECO:0000313" key="5">
    <source>
        <dbReference type="EMBL" id="KML62111.1"/>
    </source>
</evidence>